<evidence type="ECO:0000313" key="5">
    <source>
        <dbReference type="Proteomes" id="UP001497457"/>
    </source>
</evidence>
<feature type="domain" description="FBD" evidence="2">
    <location>
        <begin position="339"/>
        <end position="378"/>
    </location>
</feature>
<dbReference type="InterPro" id="IPR055411">
    <property type="entry name" value="LRR_FXL15/At3g58940/PEG3-like"/>
</dbReference>
<dbReference type="Pfam" id="PF08387">
    <property type="entry name" value="FBD"/>
    <property type="match status" value="1"/>
</dbReference>
<evidence type="ECO:0000313" key="4">
    <source>
        <dbReference type="EMBL" id="CAL5049504.1"/>
    </source>
</evidence>
<dbReference type="SUPFAM" id="SSF81383">
    <property type="entry name" value="F-box domain"/>
    <property type="match status" value="1"/>
</dbReference>
<dbReference type="Pfam" id="PF24758">
    <property type="entry name" value="LRR_At5g56370"/>
    <property type="match status" value="2"/>
</dbReference>
<keyword evidence="5" id="KW-1185">Reference proteome</keyword>
<feature type="domain" description="F-box/LRR-repeat protein 15/At3g58940/PEG3-like LRR" evidence="3">
    <location>
        <begin position="123"/>
        <end position="204"/>
    </location>
</feature>
<reference evidence="4" key="1">
    <citation type="submission" date="2024-10" db="EMBL/GenBank/DDBJ databases">
        <authorList>
            <person name="Ryan C."/>
        </authorList>
    </citation>
    <scope>NUCLEOTIDE SEQUENCE [LARGE SCALE GENOMIC DNA]</scope>
</reference>
<protein>
    <recommendedName>
        <fullName evidence="6">FBD domain-containing protein</fullName>
    </recommendedName>
</protein>
<feature type="region of interest" description="Disordered" evidence="1">
    <location>
        <begin position="1"/>
        <end position="35"/>
    </location>
</feature>
<evidence type="ECO:0000259" key="3">
    <source>
        <dbReference type="Pfam" id="PF24758"/>
    </source>
</evidence>
<sequence>MGKKTAAKSKRPRLAAAAEESGSQQPLPAGGGDPDDLDLISRLTDDLLLEIVKLLPTADGFRSQILSSRWRPLWPSTSPSYKAVYYWGQAEDRVAANLRAHPGPIRRFSLRWFRGTFEDHPGVDDLLRQHVLDNLQVLELSYAPNCWAEPNPPPPAVFRFSPTLRVLCISCDYGRIYFSMGDACCNIDFPQLEQLTLNSSSTSTSPRTLSTPFYGHIRDTQSQECQDIWFEEVVIEHAPLLEWLSLDDIIYHMKIRVIHAPKLMKLGYLYSGDATMVFKGAELVSLTNAIRTVRILCLITVPNVDVVIGFLQCFPCVEELDLVDIGGTIENAQRDVSLECLDAHLKNVQLKPYTGRRSQVQLIRFFLSNAKVLESMTFADIVYEPDAKWVASQHKKLMLDNRASHDAKFCFSKPYYLGRIVSYAI</sequence>
<gene>
    <name evidence="4" type="ORF">URODEC1_LOCUS91042</name>
</gene>
<dbReference type="PANTHER" id="PTHR32141">
    <property type="match status" value="1"/>
</dbReference>
<dbReference type="InterPro" id="IPR055302">
    <property type="entry name" value="F-box_dom-containing"/>
</dbReference>
<feature type="domain" description="F-box/LRR-repeat protein 15/At3g58940/PEG3-like LRR" evidence="3">
    <location>
        <begin position="228"/>
        <end position="321"/>
    </location>
</feature>
<evidence type="ECO:0000256" key="1">
    <source>
        <dbReference type="SAM" id="MobiDB-lite"/>
    </source>
</evidence>
<dbReference type="PANTHER" id="PTHR32141:SF150">
    <property type="entry name" value="FBD DOMAIN-CONTAINING PROTEIN"/>
    <property type="match status" value="1"/>
</dbReference>
<dbReference type="InterPro" id="IPR006566">
    <property type="entry name" value="FBD"/>
</dbReference>
<evidence type="ECO:0008006" key="6">
    <source>
        <dbReference type="Google" id="ProtNLM"/>
    </source>
</evidence>
<organism evidence="4 5">
    <name type="scientific">Urochloa decumbens</name>
    <dbReference type="NCBI Taxonomy" id="240449"/>
    <lineage>
        <taxon>Eukaryota</taxon>
        <taxon>Viridiplantae</taxon>
        <taxon>Streptophyta</taxon>
        <taxon>Embryophyta</taxon>
        <taxon>Tracheophyta</taxon>
        <taxon>Spermatophyta</taxon>
        <taxon>Magnoliopsida</taxon>
        <taxon>Liliopsida</taxon>
        <taxon>Poales</taxon>
        <taxon>Poaceae</taxon>
        <taxon>PACMAD clade</taxon>
        <taxon>Panicoideae</taxon>
        <taxon>Panicodae</taxon>
        <taxon>Paniceae</taxon>
        <taxon>Melinidinae</taxon>
        <taxon>Urochloa</taxon>
    </lineage>
</organism>
<dbReference type="AlphaFoldDB" id="A0ABC9E265"/>
<evidence type="ECO:0000259" key="2">
    <source>
        <dbReference type="Pfam" id="PF08387"/>
    </source>
</evidence>
<dbReference type="EMBL" id="OZ075145">
    <property type="protein sequence ID" value="CAL5049504.1"/>
    <property type="molecule type" value="Genomic_DNA"/>
</dbReference>
<name>A0ABC9E265_9POAL</name>
<proteinExistence type="predicted"/>
<dbReference type="Proteomes" id="UP001497457">
    <property type="component" value="Chromosome 35b"/>
</dbReference>
<accession>A0ABC9E265</accession>
<feature type="compositionally biased region" description="Basic residues" evidence="1">
    <location>
        <begin position="1"/>
        <end position="13"/>
    </location>
</feature>
<dbReference type="InterPro" id="IPR036047">
    <property type="entry name" value="F-box-like_dom_sf"/>
</dbReference>